<comment type="caution">
    <text evidence="10">The sequence shown here is derived from an EMBL/GenBank/DDBJ whole genome shotgun (WGS) entry which is preliminary data.</text>
</comment>
<reference evidence="10 11" key="1">
    <citation type="journal article" date="2020" name="IScience">
        <title>Genome Sequencing of the Endangered Kingdonia uniflora (Circaeasteraceae, Ranunculales) Reveals Potential Mechanisms of Evolutionary Specialization.</title>
        <authorList>
            <person name="Sun Y."/>
            <person name="Deng T."/>
            <person name="Zhang A."/>
            <person name="Moore M.J."/>
            <person name="Landis J.B."/>
            <person name="Lin N."/>
            <person name="Zhang H."/>
            <person name="Zhang X."/>
            <person name="Huang J."/>
            <person name="Zhang X."/>
            <person name="Sun H."/>
            <person name="Wang H."/>
        </authorList>
    </citation>
    <scope>NUCLEOTIDE SEQUENCE [LARGE SCALE GENOMIC DNA]</scope>
    <source>
        <strain evidence="10">TB1705</strain>
        <tissue evidence="10">Leaf</tissue>
    </source>
</reference>
<dbReference type="PROSITE" id="PS51746">
    <property type="entry name" value="PPM_2"/>
    <property type="match status" value="1"/>
</dbReference>
<dbReference type="InterPro" id="IPR001932">
    <property type="entry name" value="PPM-type_phosphatase-like_dom"/>
</dbReference>
<comment type="similarity">
    <text evidence="2">Belongs to the PP2C family.</text>
</comment>
<evidence type="ECO:0000313" key="10">
    <source>
        <dbReference type="EMBL" id="KAF6177032.1"/>
    </source>
</evidence>
<evidence type="ECO:0000256" key="4">
    <source>
        <dbReference type="ARBA" id="ARBA00022723"/>
    </source>
</evidence>
<evidence type="ECO:0000256" key="8">
    <source>
        <dbReference type="ARBA" id="ARBA00023211"/>
    </source>
</evidence>
<dbReference type="Gene3D" id="3.60.40.10">
    <property type="entry name" value="PPM-type phosphatase domain"/>
    <property type="match status" value="1"/>
</dbReference>
<sequence>MVEHEMGERPDLVSVGSCVLVALLYGKNMYVLNLGDSRAMLATLENQELSLVKAIQLTEIKYKKVLADHLDDPSPIYGGRLKGKLKLTRAFGVSYLKKSNMNDALMGILRVQNLCSLPYVYTNPFTKSHQV</sequence>
<dbReference type="EC" id="3.1.3.16" evidence="3"/>
<dbReference type="Pfam" id="PF00481">
    <property type="entry name" value="PP2C"/>
    <property type="match status" value="1"/>
</dbReference>
<evidence type="ECO:0000256" key="3">
    <source>
        <dbReference type="ARBA" id="ARBA00013081"/>
    </source>
</evidence>
<dbReference type="GO" id="GO:0046872">
    <property type="term" value="F:metal ion binding"/>
    <property type="evidence" value="ECO:0007669"/>
    <property type="project" value="UniProtKB-KW"/>
</dbReference>
<evidence type="ECO:0000256" key="6">
    <source>
        <dbReference type="ARBA" id="ARBA00022842"/>
    </source>
</evidence>
<proteinExistence type="inferred from homology"/>
<evidence type="ECO:0000256" key="1">
    <source>
        <dbReference type="ARBA" id="ARBA00001936"/>
    </source>
</evidence>
<evidence type="ECO:0000259" key="9">
    <source>
        <dbReference type="PROSITE" id="PS51746"/>
    </source>
</evidence>
<dbReference type="InterPro" id="IPR036457">
    <property type="entry name" value="PPM-type-like_dom_sf"/>
</dbReference>
<keyword evidence="4" id="KW-0479">Metal-binding</keyword>
<organism evidence="10 11">
    <name type="scientific">Kingdonia uniflora</name>
    <dbReference type="NCBI Taxonomy" id="39325"/>
    <lineage>
        <taxon>Eukaryota</taxon>
        <taxon>Viridiplantae</taxon>
        <taxon>Streptophyta</taxon>
        <taxon>Embryophyta</taxon>
        <taxon>Tracheophyta</taxon>
        <taxon>Spermatophyta</taxon>
        <taxon>Magnoliopsida</taxon>
        <taxon>Ranunculales</taxon>
        <taxon>Circaeasteraceae</taxon>
        <taxon>Kingdonia</taxon>
    </lineage>
</organism>
<keyword evidence="11" id="KW-1185">Reference proteome</keyword>
<dbReference type="InterPro" id="IPR015655">
    <property type="entry name" value="PP2C"/>
</dbReference>
<evidence type="ECO:0000256" key="2">
    <source>
        <dbReference type="ARBA" id="ARBA00006702"/>
    </source>
</evidence>
<keyword evidence="6" id="KW-0460">Magnesium</keyword>
<dbReference type="PANTHER" id="PTHR13832">
    <property type="entry name" value="PROTEIN PHOSPHATASE 2C"/>
    <property type="match status" value="1"/>
</dbReference>
<dbReference type="GO" id="GO:0004722">
    <property type="term" value="F:protein serine/threonine phosphatase activity"/>
    <property type="evidence" value="ECO:0007669"/>
    <property type="project" value="UniProtKB-EC"/>
</dbReference>
<keyword evidence="7" id="KW-0904">Protein phosphatase</keyword>
<dbReference type="AlphaFoldDB" id="A0A7J7PCL2"/>
<evidence type="ECO:0000256" key="7">
    <source>
        <dbReference type="ARBA" id="ARBA00022912"/>
    </source>
</evidence>
<protein>
    <recommendedName>
        <fullName evidence="3">protein-serine/threonine phosphatase</fullName>
        <ecNumber evidence="3">3.1.3.16</ecNumber>
    </recommendedName>
</protein>
<gene>
    <name evidence="10" type="ORF">GIB67_040930</name>
</gene>
<dbReference type="SUPFAM" id="SSF81606">
    <property type="entry name" value="PP2C-like"/>
    <property type="match status" value="1"/>
</dbReference>
<dbReference type="EMBL" id="JACGCM010000006">
    <property type="protein sequence ID" value="KAF6177032.1"/>
    <property type="molecule type" value="Genomic_DNA"/>
</dbReference>
<keyword evidence="8" id="KW-0464">Manganese</keyword>
<comment type="cofactor">
    <cofactor evidence="1">
        <name>Mn(2+)</name>
        <dbReference type="ChEBI" id="CHEBI:29035"/>
    </cofactor>
</comment>
<feature type="domain" description="PPM-type phosphatase" evidence="9">
    <location>
        <begin position="1"/>
        <end position="131"/>
    </location>
</feature>
<evidence type="ECO:0000256" key="5">
    <source>
        <dbReference type="ARBA" id="ARBA00022801"/>
    </source>
</evidence>
<evidence type="ECO:0000313" key="11">
    <source>
        <dbReference type="Proteomes" id="UP000541444"/>
    </source>
</evidence>
<accession>A0A7J7PCL2</accession>
<dbReference type="PANTHER" id="PTHR13832:SF803">
    <property type="entry name" value="PROTEIN PHOSPHATASE 1G"/>
    <property type="match status" value="1"/>
</dbReference>
<keyword evidence="5" id="KW-0378">Hydrolase</keyword>
<dbReference type="Proteomes" id="UP000541444">
    <property type="component" value="Unassembled WGS sequence"/>
</dbReference>
<dbReference type="OrthoDB" id="420076at2759"/>
<name>A0A7J7PCL2_9MAGN</name>